<name>A0A381Q166_9ZZZZ</name>
<keyword evidence="1" id="KW-1133">Transmembrane helix</keyword>
<evidence type="ECO:0000313" key="2">
    <source>
        <dbReference type="EMBL" id="SUZ73076.1"/>
    </source>
</evidence>
<keyword evidence="1" id="KW-0812">Transmembrane</keyword>
<accession>A0A381Q166</accession>
<gene>
    <name evidence="2" type="ORF">METZ01_LOCUS25930</name>
</gene>
<dbReference type="AlphaFoldDB" id="A0A381Q166"/>
<protein>
    <submittedName>
        <fullName evidence="2">Uncharacterized protein</fullName>
    </submittedName>
</protein>
<reference evidence="2" key="1">
    <citation type="submission" date="2018-05" db="EMBL/GenBank/DDBJ databases">
        <authorList>
            <person name="Lanie J.A."/>
            <person name="Ng W.-L."/>
            <person name="Kazmierczak K.M."/>
            <person name="Andrzejewski T.M."/>
            <person name="Davidsen T.M."/>
            <person name="Wayne K.J."/>
            <person name="Tettelin H."/>
            <person name="Glass J.I."/>
            <person name="Rusch D."/>
            <person name="Podicherti R."/>
            <person name="Tsui H.-C.T."/>
            <person name="Winkler M.E."/>
        </authorList>
    </citation>
    <scope>NUCLEOTIDE SEQUENCE</scope>
</reference>
<keyword evidence="1" id="KW-0472">Membrane</keyword>
<sequence length="73" mass="8325">MTAIDPGVRNLSSEFAPRELMRLEFDGRIVFADTFSGLILGGINLIINCYFFLLLFTTKHFAKKEPTFSLYSE</sequence>
<evidence type="ECO:0000256" key="1">
    <source>
        <dbReference type="SAM" id="Phobius"/>
    </source>
</evidence>
<proteinExistence type="predicted"/>
<dbReference type="EMBL" id="UINC01001167">
    <property type="protein sequence ID" value="SUZ73076.1"/>
    <property type="molecule type" value="Genomic_DNA"/>
</dbReference>
<organism evidence="2">
    <name type="scientific">marine metagenome</name>
    <dbReference type="NCBI Taxonomy" id="408172"/>
    <lineage>
        <taxon>unclassified sequences</taxon>
        <taxon>metagenomes</taxon>
        <taxon>ecological metagenomes</taxon>
    </lineage>
</organism>
<feature type="transmembrane region" description="Helical" evidence="1">
    <location>
        <begin position="35"/>
        <end position="56"/>
    </location>
</feature>